<reference evidence="2 3" key="1">
    <citation type="submission" date="2017-12" db="EMBL/GenBank/DDBJ databases">
        <title>Sequencing the genomes of 1000 Actinobacteria strains.</title>
        <authorList>
            <person name="Klenk H.-P."/>
        </authorList>
    </citation>
    <scope>NUCLEOTIDE SEQUENCE [LARGE SCALE GENOMIC DNA]</scope>
    <source>
        <strain evidence="2 3">DSM 45165</strain>
    </source>
</reference>
<dbReference type="SUPFAM" id="SSF47413">
    <property type="entry name" value="lambda repressor-like DNA-binding domains"/>
    <property type="match status" value="1"/>
</dbReference>
<dbReference type="Pfam" id="PF01381">
    <property type="entry name" value="HTH_3"/>
    <property type="match status" value="1"/>
</dbReference>
<dbReference type="InterPro" id="IPR010982">
    <property type="entry name" value="Lambda_DNA-bd_dom_sf"/>
</dbReference>
<evidence type="ECO:0000313" key="2">
    <source>
        <dbReference type="EMBL" id="PKV97765.1"/>
    </source>
</evidence>
<dbReference type="Gene3D" id="1.10.260.40">
    <property type="entry name" value="lambda repressor-like DNA-binding domains"/>
    <property type="match status" value="1"/>
</dbReference>
<keyword evidence="3" id="KW-1185">Reference proteome</keyword>
<dbReference type="GO" id="GO:0003677">
    <property type="term" value="F:DNA binding"/>
    <property type="evidence" value="ECO:0007669"/>
    <property type="project" value="InterPro"/>
</dbReference>
<dbReference type="SMART" id="SM00530">
    <property type="entry name" value="HTH_XRE"/>
    <property type="match status" value="1"/>
</dbReference>
<comment type="caution">
    <text evidence="2">The sequence shown here is derived from an EMBL/GenBank/DDBJ whole genome shotgun (WGS) entry which is preliminary data.</text>
</comment>
<feature type="domain" description="HTH cro/C1-type" evidence="1">
    <location>
        <begin position="8"/>
        <end position="62"/>
    </location>
</feature>
<dbReference type="Proteomes" id="UP000233750">
    <property type="component" value="Unassembled WGS sequence"/>
</dbReference>
<sequence length="459" mass="51258">MGERREGLVRARKAANLTQEKLAALLPADEKSIRAWESGRSEPRPHRRDRLARLLRISPARLEELLREGTAAGLPRQRGAPSVLLPVVVDGRPVALPLDRATVAASVLARLVPGDAAQPAVPTTEWDAMSPLSRRSLLKNGLPVAALPALGIGSAEHVARALENPRRYLDKTVTQYFRRQLDQYKYEDGERGPATTLPMTLGLLNIIDRLARDATAEDQRELLRIGSEGAEFAGWLCRDRRQREDSLYWHDRAMEWAQAAGDSTMQGYILLKKAQVAYDERDPRRMLVLTRAVRNGPWSLPQRLRAEAAQQEARAEAMLGASADQVNRNLDVAWKLLDEAGPAESPLGAHFNATLLNMQTAICYTEAGEPRRSVELYEKTLKETHFSRRDYGFFLSLMANSLALSGEPDQAATTALVSARRAAETNSRRTKEELRRVVGVLKPWHNRPDVRELREALNS</sequence>
<evidence type="ECO:0000259" key="1">
    <source>
        <dbReference type="PROSITE" id="PS50943"/>
    </source>
</evidence>
<dbReference type="RefSeq" id="WP_101440438.1">
    <property type="nucleotide sequence ID" value="NZ_PJMY01000003.1"/>
</dbReference>
<dbReference type="AlphaFoldDB" id="A0A2N3WV87"/>
<proteinExistence type="predicted"/>
<name>A0A2N3WV87_9PSEU</name>
<dbReference type="PROSITE" id="PS50943">
    <property type="entry name" value="HTH_CROC1"/>
    <property type="match status" value="1"/>
</dbReference>
<organism evidence="2 3">
    <name type="scientific">Amycolatopsis echigonensis</name>
    <dbReference type="NCBI Taxonomy" id="2576905"/>
    <lineage>
        <taxon>Bacteria</taxon>
        <taxon>Bacillati</taxon>
        <taxon>Actinomycetota</taxon>
        <taxon>Actinomycetes</taxon>
        <taxon>Pseudonocardiales</taxon>
        <taxon>Pseudonocardiaceae</taxon>
        <taxon>Amycolatopsis</taxon>
    </lineage>
</organism>
<dbReference type="EMBL" id="PJMY01000003">
    <property type="protein sequence ID" value="PKV97765.1"/>
    <property type="molecule type" value="Genomic_DNA"/>
</dbReference>
<accession>A0A2N3WV87</accession>
<protein>
    <submittedName>
        <fullName evidence="2">Helix-turn-helix protein</fullName>
    </submittedName>
</protein>
<dbReference type="OrthoDB" id="3698213at2"/>
<dbReference type="CDD" id="cd00093">
    <property type="entry name" value="HTH_XRE"/>
    <property type="match status" value="1"/>
</dbReference>
<dbReference type="InterPro" id="IPR001387">
    <property type="entry name" value="Cro/C1-type_HTH"/>
</dbReference>
<evidence type="ECO:0000313" key="3">
    <source>
        <dbReference type="Proteomes" id="UP000233750"/>
    </source>
</evidence>
<gene>
    <name evidence="2" type="ORF">ATK30_8765</name>
</gene>